<organism evidence="1 2">
    <name type="scientific">Arthrobacter nitrophenolicus</name>
    <dbReference type="NCBI Taxonomy" id="683150"/>
    <lineage>
        <taxon>Bacteria</taxon>
        <taxon>Bacillati</taxon>
        <taxon>Actinomycetota</taxon>
        <taxon>Actinomycetes</taxon>
        <taxon>Micrococcales</taxon>
        <taxon>Micrococcaceae</taxon>
        <taxon>Arthrobacter</taxon>
    </lineage>
</organism>
<gene>
    <name evidence="1" type="ORF">ABIC98_003200</name>
</gene>
<comment type="caution">
    <text evidence="1">The sequence shown here is derived from an EMBL/GenBank/DDBJ whole genome shotgun (WGS) entry which is preliminary data.</text>
</comment>
<keyword evidence="2" id="KW-1185">Reference proteome</keyword>
<accession>A0ACC6TIT5</accession>
<dbReference type="Proteomes" id="UP001549207">
    <property type="component" value="Unassembled WGS sequence"/>
</dbReference>
<protein>
    <submittedName>
        <fullName evidence="1">Uncharacterized protein</fullName>
    </submittedName>
</protein>
<evidence type="ECO:0000313" key="1">
    <source>
        <dbReference type="EMBL" id="MET3773535.1"/>
    </source>
</evidence>
<name>A0ACC6TIT5_9MICC</name>
<dbReference type="EMBL" id="JBEPNJ010000015">
    <property type="protein sequence ID" value="MET3773535.1"/>
    <property type="molecule type" value="Genomic_DNA"/>
</dbReference>
<evidence type="ECO:0000313" key="2">
    <source>
        <dbReference type="Proteomes" id="UP001549207"/>
    </source>
</evidence>
<reference evidence="1" key="1">
    <citation type="submission" date="2024-06" db="EMBL/GenBank/DDBJ databases">
        <title>Genomic Encyclopedia of Type Strains, Phase IV (KMG-IV): sequencing the most valuable type-strain genomes for metagenomic binning, comparative biology and taxonomic classification.</title>
        <authorList>
            <person name="Goeker M."/>
        </authorList>
    </citation>
    <scope>NUCLEOTIDE SEQUENCE</scope>
    <source>
        <strain evidence="1">SJCon</strain>
    </source>
</reference>
<proteinExistence type="predicted"/>
<sequence length="77" mass="8424">MSMMTAPESDRDHDSSGAAAKEPKHAAGSPKLSHRPASYDRGVQIAAAQLRLVTDRRLGRTTPEWIKELAREEPQAS</sequence>